<dbReference type="SUPFAM" id="SSF57180">
    <property type="entry name" value="Cellulose-binding domain"/>
    <property type="match status" value="1"/>
</dbReference>
<dbReference type="AlphaFoldDB" id="A0A8H6HXK6"/>
<dbReference type="InterPro" id="IPR035971">
    <property type="entry name" value="CBD_sf"/>
</dbReference>
<organism evidence="4 5">
    <name type="scientific">Ephemerocybe angulata</name>
    <dbReference type="NCBI Taxonomy" id="980116"/>
    <lineage>
        <taxon>Eukaryota</taxon>
        <taxon>Fungi</taxon>
        <taxon>Dikarya</taxon>
        <taxon>Basidiomycota</taxon>
        <taxon>Agaricomycotina</taxon>
        <taxon>Agaricomycetes</taxon>
        <taxon>Agaricomycetidae</taxon>
        <taxon>Agaricales</taxon>
        <taxon>Agaricineae</taxon>
        <taxon>Psathyrellaceae</taxon>
        <taxon>Ephemerocybe</taxon>
    </lineage>
</organism>
<reference evidence="4 5" key="1">
    <citation type="submission" date="2020-07" db="EMBL/GenBank/DDBJ databases">
        <title>Comparative genomics of pyrophilous fungi reveals a link between fire events and developmental genes.</title>
        <authorList>
            <consortium name="DOE Joint Genome Institute"/>
            <person name="Steindorff A.S."/>
            <person name="Carver A."/>
            <person name="Calhoun S."/>
            <person name="Stillman K."/>
            <person name="Liu H."/>
            <person name="Lipzen A."/>
            <person name="Pangilinan J."/>
            <person name="Labutti K."/>
            <person name="Bruns T.D."/>
            <person name="Grigoriev I.V."/>
        </authorList>
    </citation>
    <scope>NUCLEOTIDE SEQUENCE [LARGE SCALE GENOMIC DNA]</scope>
    <source>
        <strain evidence="4 5">CBS 144469</strain>
    </source>
</reference>
<feature type="compositionally biased region" description="Low complexity" evidence="2">
    <location>
        <begin position="56"/>
        <end position="89"/>
    </location>
</feature>
<feature type="compositionally biased region" description="Basic and acidic residues" evidence="2">
    <location>
        <begin position="92"/>
        <end position="106"/>
    </location>
</feature>
<dbReference type="GO" id="GO:0005975">
    <property type="term" value="P:carbohydrate metabolic process"/>
    <property type="evidence" value="ECO:0007669"/>
    <property type="project" value="InterPro"/>
</dbReference>
<dbReference type="SMART" id="SM00236">
    <property type="entry name" value="fCBD"/>
    <property type="match status" value="1"/>
</dbReference>
<dbReference type="GO" id="GO:0030248">
    <property type="term" value="F:cellulose binding"/>
    <property type="evidence" value="ECO:0007669"/>
    <property type="project" value="InterPro"/>
</dbReference>
<dbReference type="InterPro" id="IPR000254">
    <property type="entry name" value="CBD"/>
</dbReference>
<dbReference type="GO" id="GO:0005576">
    <property type="term" value="C:extracellular region"/>
    <property type="evidence" value="ECO:0007669"/>
    <property type="project" value="InterPro"/>
</dbReference>
<name>A0A8H6HXK6_9AGAR</name>
<gene>
    <name evidence="4" type="ORF">DFP72DRAFT_1067976</name>
</gene>
<evidence type="ECO:0000313" key="5">
    <source>
        <dbReference type="Proteomes" id="UP000521943"/>
    </source>
</evidence>
<keyword evidence="5" id="KW-1185">Reference proteome</keyword>
<evidence type="ECO:0000256" key="2">
    <source>
        <dbReference type="SAM" id="MobiDB-lite"/>
    </source>
</evidence>
<dbReference type="Proteomes" id="UP000521943">
    <property type="component" value="Unassembled WGS sequence"/>
</dbReference>
<evidence type="ECO:0000259" key="3">
    <source>
        <dbReference type="SMART" id="SM00236"/>
    </source>
</evidence>
<feature type="compositionally biased region" description="Basic and acidic residues" evidence="2">
    <location>
        <begin position="8"/>
        <end position="21"/>
    </location>
</feature>
<dbReference type="Pfam" id="PF00734">
    <property type="entry name" value="CBM_1"/>
    <property type="match status" value="1"/>
</dbReference>
<feature type="region of interest" description="Disordered" evidence="2">
    <location>
        <begin position="1"/>
        <end position="106"/>
    </location>
</feature>
<dbReference type="EMBL" id="JACGCI010000032">
    <property type="protein sequence ID" value="KAF6754825.1"/>
    <property type="molecule type" value="Genomic_DNA"/>
</dbReference>
<comment type="caution">
    <text evidence="4">The sequence shown here is derived from an EMBL/GenBank/DDBJ whole genome shotgun (WGS) entry which is preliminary data.</text>
</comment>
<evidence type="ECO:0000313" key="4">
    <source>
        <dbReference type="EMBL" id="KAF6754825.1"/>
    </source>
</evidence>
<keyword evidence="1" id="KW-0732">Signal</keyword>
<proteinExistence type="predicted"/>
<accession>A0A8H6HXK6</accession>
<dbReference type="OrthoDB" id="10671808at2759"/>
<sequence>MDGAGGGRDTERPHPSRDTHQQHPPSGSVRRQERRCTTTATARDGIEPHGCDYLEASPRTSTTTAPAATTSTLLPGHSHLTLTSTSPTTAPRELDKLNLDRHEDEPRRCRRWMRRNWAVFPWVFNAIFRKGQFLSVHKRNETYQTPSRRPLVQPTTDILQAPGRGQRHQTAAHTTPRSSAPTNASKHLKKLSAHDPDSIKPVPTSRLSAALDDDDGATPQPTGLLCMTSRHHEGAPSLSTTKRNDGDGREDEEGGGDGWRVSPWTCPEARPQLCNLRRLLFSQHPLHLKVPPSPSTVNVEARPRQGYTGATVCASESTCVKLNDWYYQCQ</sequence>
<protein>
    <recommendedName>
        <fullName evidence="3">CBM1 domain-containing protein</fullName>
    </recommendedName>
</protein>
<feature type="region of interest" description="Disordered" evidence="2">
    <location>
        <begin position="160"/>
        <end position="262"/>
    </location>
</feature>
<feature type="compositionally biased region" description="Polar residues" evidence="2">
    <location>
        <begin position="168"/>
        <end position="185"/>
    </location>
</feature>
<feature type="domain" description="CBM1" evidence="3">
    <location>
        <begin position="305"/>
        <end position="330"/>
    </location>
</feature>
<evidence type="ECO:0000256" key="1">
    <source>
        <dbReference type="ARBA" id="ARBA00022729"/>
    </source>
</evidence>